<dbReference type="Proteomes" id="UP001249851">
    <property type="component" value="Unassembled WGS sequence"/>
</dbReference>
<gene>
    <name evidence="3" type="ORF">P5673_008160</name>
</gene>
<name>A0AAD9VAW9_ACRCE</name>
<keyword evidence="2" id="KW-1133">Transmembrane helix</keyword>
<evidence type="ECO:0000256" key="1">
    <source>
        <dbReference type="SAM" id="MobiDB-lite"/>
    </source>
</evidence>
<accession>A0AAD9VAW9</accession>
<feature type="compositionally biased region" description="Polar residues" evidence="1">
    <location>
        <begin position="74"/>
        <end position="86"/>
    </location>
</feature>
<keyword evidence="4" id="KW-1185">Reference proteome</keyword>
<reference evidence="3" key="1">
    <citation type="journal article" date="2023" name="G3 (Bethesda)">
        <title>Whole genome assembly and annotation of the endangered Caribbean coral Acropora cervicornis.</title>
        <authorList>
            <person name="Selwyn J.D."/>
            <person name="Vollmer S.V."/>
        </authorList>
    </citation>
    <scope>NUCLEOTIDE SEQUENCE</scope>
    <source>
        <strain evidence="3">K2</strain>
    </source>
</reference>
<evidence type="ECO:0000313" key="4">
    <source>
        <dbReference type="Proteomes" id="UP001249851"/>
    </source>
</evidence>
<comment type="caution">
    <text evidence="3">The sequence shown here is derived from an EMBL/GenBank/DDBJ whole genome shotgun (WGS) entry which is preliminary data.</text>
</comment>
<keyword evidence="2" id="KW-0812">Transmembrane</keyword>
<proteinExistence type="predicted"/>
<evidence type="ECO:0000256" key="2">
    <source>
        <dbReference type="SAM" id="Phobius"/>
    </source>
</evidence>
<dbReference type="EMBL" id="JARQWQ010000014">
    <property type="protein sequence ID" value="KAK2567362.1"/>
    <property type="molecule type" value="Genomic_DNA"/>
</dbReference>
<protein>
    <submittedName>
        <fullName evidence="3">Uncharacterized protein</fullName>
    </submittedName>
</protein>
<organism evidence="3 4">
    <name type="scientific">Acropora cervicornis</name>
    <name type="common">Staghorn coral</name>
    <dbReference type="NCBI Taxonomy" id="6130"/>
    <lineage>
        <taxon>Eukaryota</taxon>
        <taxon>Metazoa</taxon>
        <taxon>Cnidaria</taxon>
        <taxon>Anthozoa</taxon>
        <taxon>Hexacorallia</taxon>
        <taxon>Scleractinia</taxon>
        <taxon>Astrocoeniina</taxon>
        <taxon>Acroporidae</taxon>
        <taxon>Acropora</taxon>
    </lineage>
</organism>
<reference evidence="3" key="2">
    <citation type="journal article" date="2023" name="Science">
        <title>Genomic signatures of disease resistance in endangered staghorn corals.</title>
        <authorList>
            <person name="Vollmer S.V."/>
            <person name="Selwyn J.D."/>
            <person name="Despard B.A."/>
            <person name="Roesel C.L."/>
        </authorList>
    </citation>
    <scope>NUCLEOTIDE SEQUENCE</scope>
    <source>
        <strain evidence="3">K2</strain>
    </source>
</reference>
<feature type="transmembrane region" description="Helical" evidence="2">
    <location>
        <begin position="99"/>
        <end position="124"/>
    </location>
</feature>
<keyword evidence="2" id="KW-0472">Membrane</keyword>
<sequence length="138" mass="15301">MARRLERLKNADISGSSTSLDGLRGSSENGAAMNAIENVGFDGGMPENAYCELQHNGKGTDPNTYDYIGPKMRNQLNSKVSGQNSSKQRRRNRTRRYRVVKRVLIFLIMFVAIAAMLLSIMLMLGKLGPKCACRKSSK</sequence>
<evidence type="ECO:0000313" key="3">
    <source>
        <dbReference type="EMBL" id="KAK2567362.1"/>
    </source>
</evidence>
<dbReference type="AlphaFoldDB" id="A0AAD9VAW9"/>
<feature type="region of interest" description="Disordered" evidence="1">
    <location>
        <begin position="73"/>
        <end position="94"/>
    </location>
</feature>